<proteinExistence type="predicted"/>
<organism evidence="1 2">
    <name type="scientific">Donghicola eburneus</name>
    <dbReference type="NCBI Taxonomy" id="393278"/>
    <lineage>
        <taxon>Bacteria</taxon>
        <taxon>Pseudomonadati</taxon>
        <taxon>Pseudomonadota</taxon>
        <taxon>Alphaproteobacteria</taxon>
        <taxon>Rhodobacterales</taxon>
        <taxon>Roseobacteraceae</taxon>
        <taxon>Donghicola</taxon>
    </lineage>
</organism>
<evidence type="ECO:0000313" key="2">
    <source>
        <dbReference type="Proteomes" id="UP000184085"/>
    </source>
</evidence>
<gene>
    <name evidence="1" type="ORF">KARMA_0726</name>
</gene>
<dbReference type="Proteomes" id="UP000184085">
    <property type="component" value="Unassembled WGS sequence"/>
</dbReference>
<dbReference type="AlphaFoldDB" id="A0A1M4MXQ9"/>
<reference evidence="2" key="1">
    <citation type="submission" date="2016-09" db="EMBL/GenBank/DDBJ databases">
        <authorList>
            <person name="Wibberg D."/>
        </authorList>
    </citation>
    <scope>NUCLEOTIDE SEQUENCE [LARGE SCALE GENOMIC DNA]</scope>
</reference>
<sequence>MKRFPPTRVDALLKNWGPMTRAQMDLVYQRIHSAGIDPNDPLAVQIAVGVLLETSLDQRLDEMGKLSDRIGVAACEEYQKFRVIHQSEQREFTRRVTDTVRDTLAEDLPRLAAQHTLRVAGRVGLAVALAVPVLFGSGYWIGGTHAKAGAAEYAAFAARTDAGEWAQLQSANTDLDWLLKQVCVTGQSAYHPPQDGRPAWCLLPLWLEPQEQEPRPSASNWVAIRWARLTSGIQYFLSHSLGS</sequence>
<dbReference type="EMBL" id="FMJB01000027">
    <property type="protein sequence ID" value="SCM66548.1"/>
    <property type="molecule type" value="Genomic_DNA"/>
</dbReference>
<dbReference type="RefSeq" id="WP_072704221.1">
    <property type="nucleotide sequence ID" value="NZ_FMJB01000027.1"/>
</dbReference>
<keyword evidence="2" id="KW-1185">Reference proteome</keyword>
<evidence type="ECO:0000313" key="1">
    <source>
        <dbReference type="EMBL" id="SCM66548.1"/>
    </source>
</evidence>
<name>A0A1M4MXQ9_9RHOB</name>
<accession>A0A1M4MXQ9</accession>
<protein>
    <submittedName>
        <fullName evidence="1">Putative membrane protein</fullName>
    </submittedName>
</protein>